<keyword evidence="4" id="KW-1185">Reference proteome</keyword>
<accession>A0A2K1J9T3</accession>
<dbReference type="Gramene" id="Pp3c16_23630V3.1">
    <property type="protein sequence ID" value="PAC:32985010.CDS.1"/>
    <property type="gene ID" value="Pp3c16_23630"/>
</dbReference>
<sequence>MAPTMTEVVNNTQQVLHMSVVNGRCCADFAKIERGLTHTIEVDCNDTYMEYSMGPDPSGNDLIVTSDDLWDYKRITITELDGKLDVHRELRFLYCCEQLENEVAPVAKKQRSSSSWKQWIRLGLLL</sequence>
<dbReference type="EMBL" id="ABEU02000016">
    <property type="protein sequence ID" value="PNR38284.1"/>
    <property type="molecule type" value="Genomic_DNA"/>
</dbReference>
<name>A0A2K1J9T3_PHYPA</name>
<reference evidence="3" key="3">
    <citation type="submission" date="2020-12" db="UniProtKB">
        <authorList>
            <consortium name="EnsemblPlants"/>
        </authorList>
    </citation>
    <scope>IDENTIFICATION</scope>
</reference>
<dbReference type="Proteomes" id="UP000006727">
    <property type="component" value="Chromosome 16"/>
</dbReference>
<dbReference type="InterPro" id="IPR056650">
    <property type="entry name" value="DUF7748"/>
</dbReference>
<reference evidence="2 4" key="1">
    <citation type="journal article" date="2008" name="Science">
        <title>The Physcomitrella genome reveals evolutionary insights into the conquest of land by plants.</title>
        <authorList>
            <person name="Rensing S."/>
            <person name="Lang D."/>
            <person name="Zimmer A."/>
            <person name="Terry A."/>
            <person name="Salamov A."/>
            <person name="Shapiro H."/>
            <person name="Nishiyama T."/>
            <person name="Perroud P.-F."/>
            <person name="Lindquist E."/>
            <person name="Kamisugi Y."/>
            <person name="Tanahashi T."/>
            <person name="Sakakibara K."/>
            <person name="Fujita T."/>
            <person name="Oishi K."/>
            <person name="Shin-I T."/>
            <person name="Kuroki Y."/>
            <person name="Toyoda A."/>
            <person name="Suzuki Y."/>
            <person name="Hashimoto A."/>
            <person name="Yamaguchi K."/>
            <person name="Sugano A."/>
            <person name="Kohara Y."/>
            <person name="Fujiyama A."/>
            <person name="Anterola A."/>
            <person name="Aoki S."/>
            <person name="Ashton N."/>
            <person name="Barbazuk W.B."/>
            <person name="Barker E."/>
            <person name="Bennetzen J."/>
            <person name="Bezanilla M."/>
            <person name="Blankenship R."/>
            <person name="Cho S.H."/>
            <person name="Dutcher S."/>
            <person name="Estelle M."/>
            <person name="Fawcett J.A."/>
            <person name="Gundlach H."/>
            <person name="Hanada K."/>
            <person name="Heyl A."/>
            <person name="Hicks K.A."/>
            <person name="Hugh J."/>
            <person name="Lohr M."/>
            <person name="Mayer K."/>
            <person name="Melkozernov A."/>
            <person name="Murata T."/>
            <person name="Nelson D."/>
            <person name="Pils B."/>
            <person name="Prigge M."/>
            <person name="Reiss B."/>
            <person name="Renner T."/>
            <person name="Rombauts S."/>
            <person name="Rushton P."/>
            <person name="Sanderfoot A."/>
            <person name="Schween G."/>
            <person name="Shiu S.-H."/>
            <person name="Stueber K."/>
            <person name="Theodoulou F.L."/>
            <person name="Tu H."/>
            <person name="Van de Peer Y."/>
            <person name="Verrier P.J."/>
            <person name="Waters E."/>
            <person name="Wood A."/>
            <person name="Yang L."/>
            <person name="Cove D."/>
            <person name="Cuming A."/>
            <person name="Hasebe M."/>
            <person name="Lucas S."/>
            <person name="Mishler D.B."/>
            <person name="Reski R."/>
            <person name="Grigoriev I."/>
            <person name="Quatrano R.S."/>
            <person name="Boore J.L."/>
        </authorList>
    </citation>
    <scope>NUCLEOTIDE SEQUENCE [LARGE SCALE GENOMIC DNA]</scope>
    <source>
        <strain evidence="3 4">cv. Gransden 2004</strain>
    </source>
</reference>
<proteinExistence type="predicted"/>
<dbReference type="PaxDb" id="3218-PP1S4_308V6.1"/>
<evidence type="ECO:0000313" key="2">
    <source>
        <dbReference type="EMBL" id="PNR38284.1"/>
    </source>
</evidence>
<evidence type="ECO:0000313" key="3">
    <source>
        <dbReference type="EnsemblPlants" id="PAC:32985010.CDS.1"/>
    </source>
</evidence>
<protein>
    <recommendedName>
        <fullName evidence="1">DUF7748 domain-containing protein</fullName>
    </recommendedName>
</protein>
<dbReference type="AlphaFoldDB" id="A0A2K1J9T3"/>
<dbReference type="PANTHER" id="PTHR48468">
    <property type="entry name" value="PLASTOCYANIN-LIKE DOMAIN-CONTAINING PROTEIN"/>
    <property type="match status" value="1"/>
</dbReference>
<reference evidence="2 4" key="2">
    <citation type="journal article" date="2018" name="Plant J.">
        <title>The Physcomitrella patens chromosome-scale assembly reveals moss genome structure and evolution.</title>
        <authorList>
            <person name="Lang D."/>
            <person name="Ullrich K.K."/>
            <person name="Murat F."/>
            <person name="Fuchs J."/>
            <person name="Jenkins J."/>
            <person name="Haas F.B."/>
            <person name="Piednoel M."/>
            <person name="Gundlach H."/>
            <person name="Van Bel M."/>
            <person name="Meyberg R."/>
            <person name="Vives C."/>
            <person name="Morata J."/>
            <person name="Symeonidi A."/>
            <person name="Hiss M."/>
            <person name="Muchero W."/>
            <person name="Kamisugi Y."/>
            <person name="Saleh O."/>
            <person name="Blanc G."/>
            <person name="Decker E.L."/>
            <person name="van Gessel N."/>
            <person name="Grimwood J."/>
            <person name="Hayes R.D."/>
            <person name="Graham S.W."/>
            <person name="Gunter L.E."/>
            <person name="McDaniel S.F."/>
            <person name="Hoernstein S.N.W."/>
            <person name="Larsson A."/>
            <person name="Li F.W."/>
            <person name="Perroud P.F."/>
            <person name="Phillips J."/>
            <person name="Ranjan P."/>
            <person name="Rokshar D.S."/>
            <person name="Rothfels C.J."/>
            <person name="Schneider L."/>
            <person name="Shu S."/>
            <person name="Stevenson D.W."/>
            <person name="Thummler F."/>
            <person name="Tillich M."/>
            <person name="Villarreal Aguilar J.C."/>
            <person name="Widiez T."/>
            <person name="Wong G.K."/>
            <person name="Wymore A."/>
            <person name="Zhang Y."/>
            <person name="Zimmer A.D."/>
            <person name="Quatrano R.S."/>
            <person name="Mayer K.F.X."/>
            <person name="Goodstein D."/>
            <person name="Casacuberta J.M."/>
            <person name="Vandepoele K."/>
            <person name="Reski R."/>
            <person name="Cuming A.C."/>
            <person name="Tuskan G.A."/>
            <person name="Maumus F."/>
            <person name="Salse J."/>
            <person name="Schmutz J."/>
            <person name="Rensing S.A."/>
        </authorList>
    </citation>
    <scope>NUCLEOTIDE SEQUENCE [LARGE SCALE GENOMIC DNA]</scope>
    <source>
        <strain evidence="3 4">cv. Gransden 2004</strain>
    </source>
</reference>
<feature type="domain" description="DUF7748" evidence="1">
    <location>
        <begin position="5"/>
        <end position="91"/>
    </location>
</feature>
<dbReference type="PANTHER" id="PTHR48468:SF1">
    <property type="entry name" value="PLASTOCYANIN-LIKE DOMAIN-CONTAINING PROTEIN"/>
    <property type="match status" value="1"/>
</dbReference>
<evidence type="ECO:0000259" key="1">
    <source>
        <dbReference type="Pfam" id="PF24928"/>
    </source>
</evidence>
<dbReference type="EnsemblPlants" id="Pp3c16_23630V3.1">
    <property type="protein sequence ID" value="PAC:32985010.CDS.1"/>
    <property type="gene ID" value="Pp3c16_23630"/>
</dbReference>
<dbReference type="Pfam" id="PF24928">
    <property type="entry name" value="DUF7748"/>
    <property type="match status" value="1"/>
</dbReference>
<organism evidence="2">
    <name type="scientific">Physcomitrium patens</name>
    <name type="common">Spreading-leaved earth moss</name>
    <name type="synonym">Physcomitrella patens</name>
    <dbReference type="NCBI Taxonomy" id="3218"/>
    <lineage>
        <taxon>Eukaryota</taxon>
        <taxon>Viridiplantae</taxon>
        <taxon>Streptophyta</taxon>
        <taxon>Embryophyta</taxon>
        <taxon>Bryophyta</taxon>
        <taxon>Bryophytina</taxon>
        <taxon>Bryopsida</taxon>
        <taxon>Funariidae</taxon>
        <taxon>Funariales</taxon>
        <taxon>Funariaceae</taxon>
        <taxon>Physcomitrium</taxon>
    </lineage>
</organism>
<gene>
    <name evidence="2" type="ORF">PHYPA_021395</name>
</gene>
<evidence type="ECO:0000313" key="4">
    <source>
        <dbReference type="Proteomes" id="UP000006727"/>
    </source>
</evidence>